<dbReference type="Pfam" id="PF00625">
    <property type="entry name" value="Guanylate_kin"/>
    <property type="match status" value="1"/>
</dbReference>
<dbReference type="PANTHER" id="PTHR23117">
    <property type="entry name" value="GUANYLATE KINASE-RELATED"/>
    <property type="match status" value="1"/>
</dbReference>
<dbReference type="InterPro" id="IPR008144">
    <property type="entry name" value="Guanylate_kin-like_dom"/>
</dbReference>
<accession>A0A229UNG0</accession>
<evidence type="ECO:0000313" key="7">
    <source>
        <dbReference type="EMBL" id="OXM84912.1"/>
    </source>
</evidence>
<dbReference type="OrthoDB" id="1033810at2"/>
<dbReference type="GO" id="GO:0005829">
    <property type="term" value="C:cytosol"/>
    <property type="evidence" value="ECO:0007669"/>
    <property type="project" value="TreeGrafter"/>
</dbReference>
<dbReference type="InterPro" id="IPR027417">
    <property type="entry name" value="P-loop_NTPase"/>
</dbReference>
<evidence type="ECO:0000256" key="1">
    <source>
        <dbReference type="ARBA" id="ARBA00003531"/>
    </source>
</evidence>
<dbReference type="Proteomes" id="UP000215509">
    <property type="component" value="Unassembled WGS sequence"/>
</dbReference>
<proteinExistence type="inferred from homology"/>
<feature type="domain" description="Guanylate kinase-like" evidence="6">
    <location>
        <begin position="8"/>
        <end position="184"/>
    </location>
</feature>
<keyword evidence="3" id="KW-0808">Transferase</keyword>
<dbReference type="EMBL" id="NMQW01000025">
    <property type="protein sequence ID" value="OXM84912.1"/>
    <property type="molecule type" value="Genomic_DNA"/>
</dbReference>
<protein>
    <submittedName>
        <fullName evidence="7">Guanylate kinase</fullName>
    </submittedName>
</protein>
<organism evidence="7 8">
    <name type="scientific">Paenibacillus rigui</name>
    <dbReference type="NCBI Taxonomy" id="554312"/>
    <lineage>
        <taxon>Bacteria</taxon>
        <taxon>Bacillati</taxon>
        <taxon>Bacillota</taxon>
        <taxon>Bacilli</taxon>
        <taxon>Bacillales</taxon>
        <taxon>Paenibacillaceae</taxon>
        <taxon>Paenibacillus</taxon>
    </lineage>
</organism>
<comment type="similarity">
    <text evidence="2">Belongs to the guanylate kinase family.</text>
</comment>
<dbReference type="SMART" id="SM00072">
    <property type="entry name" value="GuKc"/>
    <property type="match status" value="1"/>
</dbReference>
<evidence type="ECO:0000256" key="3">
    <source>
        <dbReference type="ARBA" id="ARBA00022679"/>
    </source>
</evidence>
<comment type="catalytic activity">
    <reaction evidence="5">
        <text>GMP + ATP = GDP + ADP</text>
        <dbReference type="Rhea" id="RHEA:20780"/>
        <dbReference type="ChEBI" id="CHEBI:30616"/>
        <dbReference type="ChEBI" id="CHEBI:58115"/>
        <dbReference type="ChEBI" id="CHEBI:58189"/>
        <dbReference type="ChEBI" id="CHEBI:456216"/>
        <dbReference type="EC" id="2.7.4.8"/>
    </reaction>
</comment>
<reference evidence="7 8" key="1">
    <citation type="submission" date="2017-07" db="EMBL/GenBank/DDBJ databases">
        <title>Genome sequencing and assembly of Paenibacillus rigui.</title>
        <authorList>
            <person name="Mayilraj S."/>
        </authorList>
    </citation>
    <scope>NUCLEOTIDE SEQUENCE [LARGE SCALE GENOMIC DNA]</scope>
    <source>
        <strain evidence="7 8">JCM 16352</strain>
    </source>
</reference>
<sequence length="196" mass="22735">MYELKDHDIIFIFTGPNGAGRKTVAQMSGDTLGMKQVISYTTRAPRSSEVDGQDYHFVSKDEFIAAERNQEFVEVIEIDGNRYGVKEQDVADMLQKHGAIYLVLNRFGAESLKQRYGRKAARIFIYADLKTIVKREEERGDSPELIDRYTSHYDEEMAYKDHCEHIFENLDLAHTVFDLTKTLDDNYLHRNLVDKD</sequence>
<keyword evidence="8" id="KW-1185">Reference proteome</keyword>
<dbReference type="GO" id="GO:0004385">
    <property type="term" value="F:GMP kinase activity"/>
    <property type="evidence" value="ECO:0007669"/>
    <property type="project" value="UniProtKB-EC"/>
</dbReference>
<dbReference type="SUPFAM" id="SSF52540">
    <property type="entry name" value="P-loop containing nucleoside triphosphate hydrolases"/>
    <property type="match status" value="1"/>
</dbReference>
<dbReference type="InterPro" id="IPR020590">
    <property type="entry name" value="Guanylate_kinase_CS"/>
</dbReference>
<name>A0A229UNG0_9BACL</name>
<dbReference type="PROSITE" id="PS00856">
    <property type="entry name" value="GUANYLATE_KINASE_1"/>
    <property type="match status" value="1"/>
</dbReference>
<evidence type="ECO:0000256" key="5">
    <source>
        <dbReference type="ARBA" id="ARBA00048594"/>
    </source>
</evidence>
<evidence type="ECO:0000256" key="2">
    <source>
        <dbReference type="ARBA" id="ARBA00005790"/>
    </source>
</evidence>
<comment type="caution">
    <text evidence="7">The sequence shown here is derived from an EMBL/GenBank/DDBJ whole genome shotgun (WGS) entry which is preliminary data.</text>
</comment>
<evidence type="ECO:0000256" key="4">
    <source>
        <dbReference type="ARBA" id="ARBA00022777"/>
    </source>
</evidence>
<dbReference type="PROSITE" id="PS50052">
    <property type="entry name" value="GUANYLATE_KINASE_2"/>
    <property type="match status" value="1"/>
</dbReference>
<evidence type="ECO:0000259" key="6">
    <source>
        <dbReference type="PROSITE" id="PS50052"/>
    </source>
</evidence>
<dbReference type="PANTHER" id="PTHR23117:SF13">
    <property type="entry name" value="GUANYLATE KINASE"/>
    <property type="match status" value="1"/>
</dbReference>
<gene>
    <name evidence="7" type="ORF">CF651_18595</name>
</gene>
<dbReference type="Gene3D" id="3.40.50.300">
    <property type="entry name" value="P-loop containing nucleotide triphosphate hydrolases"/>
    <property type="match status" value="1"/>
</dbReference>
<comment type="function">
    <text evidence="1">Essential for recycling GMP and indirectly, cGMP.</text>
</comment>
<dbReference type="InterPro" id="IPR008145">
    <property type="entry name" value="GK/Ca_channel_bsu"/>
</dbReference>
<keyword evidence="4 7" id="KW-0418">Kinase</keyword>
<evidence type="ECO:0000313" key="8">
    <source>
        <dbReference type="Proteomes" id="UP000215509"/>
    </source>
</evidence>
<dbReference type="AlphaFoldDB" id="A0A229UNG0"/>
<dbReference type="RefSeq" id="WP_094016360.1">
    <property type="nucleotide sequence ID" value="NZ_NMQW01000025.1"/>
</dbReference>